<proteinExistence type="predicted"/>
<dbReference type="Proteomes" id="UP001163823">
    <property type="component" value="Chromosome 3"/>
</dbReference>
<dbReference type="AlphaFoldDB" id="A0AAD7Q3S0"/>
<evidence type="ECO:0000313" key="2">
    <source>
        <dbReference type="Proteomes" id="UP001163823"/>
    </source>
</evidence>
<dbReference type="KEGG" id="qsa:O6P43_004412"/>
<accession>A0AAD7Q3S0</accession>
<dbReference type="EMBL" id="JARAOO010000003">
    <property type="protein sequence ID" value="KAJ7974322.1"/>
    <property type="molecule type" value="Genomic_DNA"/>
</dbReference>
<organism evidence="1 2">
    <name type="scientific">Quillaja saponaria</name>
    <name type="common">Soap bark tree</name>
    <dbReference type="NCBI Taxonomy" id="32244"/>
    <lineage>
        <taxon>Eukaryota</taxon>
        <taxon>Viridiplantae</taxon>
        <taxon>Streptophyta</taxon>
        <taxon>Embryophyta</taxon>
        <taxon>Tracheophyta</taxon>
        <taxon>Spermatophyta</taxon>
        <taxon>Magnoliopsida</taxon>
        <taxon>eudicotyledons</taxon>
        <taxon>Gunneridae</taxon>
        <taxon>Pentapetalae</taxon>
        <taxon>rosids</taxon>
        <taxon>fabids</taxon>
        <taxon>Fabales</taxon>
        <taxon>Quillajaceae</taxon>
        <taxon>Quillaja</taxon>
    </lineage>
</organism>
<keyword evidence="2" id="KW-1185">Reference proteome</keyword>
<comment type="caution">
    <text evidence="1">The sequence shown here is derived from an EMBL/GenBank/DDBJ whole genome shotgun (WGS) entry which is preliminary data.</text>
</comment>
<sequence>MPVMETAHFAWSCIGDTTSQKIIFDYFVGLLQTWTIAGWWLCNTTYQLEPEALALSPNLLPVGPLMETYHNRELALGLELTGKPFLWVVRRGTDNSVGFGLDPDQKGIISREEIKKKVEQLLGVENLKARSSKLKEMAMNNIAEGGQSSENFEMFIKWLKE</sequence>
<reference evidence="1" key="1">
    <citation type="journal article" date="2023" name="Science">
        <title>Elucidation of the pathway for biosynthesis of saponin adjuvants from the soapbark tree.</title>
        <authorList>
            <person name="Reed J."/>
            <person name="Orme A."/>
            <person name="El-Demerdash A."/>
            <person name="Owen C."/>
            <person name="Martin L.B.B."/>
            <person name="Misra R.C."/>
            <person name="Kikuchi S."/>
            <person name="Rejzek M."/>
            <person name="Martin A.C."/>
            <person name="Harkess A."/>
            <person name="Leebens-Mack J."/>
            <person name="Louveau T."/>
            <person name="Stephenson M.J."/>
            <person name="Osbourn A."/>
        </authorList>
    </citation>
    <scope>NUCLEOTIDE SEQUENCE</scope>
    <source>
        <strain evidence="1">S10</strain>
    </source>
</reference>
<evidence type="ECO:0000313" key="1">
    <source>
        <dbReference type="EMBL" id="KAJ7974322.1"/>
    </source>
</evidence>
<name>A0AAD7Q3S0_QUISA</name>
<gene>
    <name evidence="1" type="ORF">O6P43_004412</name>
</gene>
<dbReference type="PANTHER" id="PTHR48045">
    <property type="entry name" value="UDP-GLYCOSYLTRANSFERASE 72B1"/>
    <property type="match status" value="1"/>
</dbReference>
<protein>
    <submittedName>
        <fullName evidence="1">UDP-glycosyltransferase 83A1</fullName>
    </submittedName>
</protein>
<dbReference type="Gene3D" id="3.40.50.2000">
    <property type="entry name" value="Glycogen Phosphorylase B"/>
    <property type="match status" value="3"/>
</dbReference>
<dbReference type="PANTHER" id="PTHR48045:SF21">
    <property type="entry name" value="UDP-GLYCOSYLTRANSFERASE 83A1"/>
    <property type="match status" value="1"/>
</dbReference>
<dbReference type="SUPFAM" id="SSF53756">
    <property type="entry name" value="UDP-Glycosyltransferase/glycogen phosphorylase"/>
    <property type="match status" value="1"/>
</dbReference>